<dbReference type="SMART" id="SM00448">
    <property type="entry name" value="REC"/>
    <property type="match status" value="1"/>
</dbReference>
<dbReference type="Proteomes" id="UP000274920">
    <property type="component" value="Unassembled WGS sequence"/>
</dbReference>
<feature type="DNA-binding region" description="OmpR/PhoB-type" evidence="7">
    <location>
        <begin position="126"/>
        <end position="224"/>
    </location>
</feature>
<protein>
    <recommendedName>
        <fullName evidence="1">Stage 0 sporulation protein A homolog</fullName>
    </recommendedName>
</protein>
<keyword evidence="2" id="KW-0805">Transcription regulation</keyword>
<reference evidence="10" key="1">
    <citation type="submission" date="2018-10" db="EMBL/GenBank/DDBJ databases">
        <title>Schaedlerella arabinophila gen. nov. sp. nov., isolated from the mouse intestinal tract and comparative analysis with the genome of the closely related altered Schaedler flora strain ASF502.</title>
        <authorList>
            <person name="Miyake S."/>
            <person name="Soh M."/>
            <person name="Seedorf H."/>
        </authorList>
    </citation>
    <scope>NUCLEOTIDE SEQUENCE [LARGE SCALE GENOMIC DNA]</scope>
    <source>
        <strain evidence="10">DSM 106076</strain>
    </source>
</reference>
<dbReference type="InterPro" id="IPR001789">
    <property type="entry name" value="Sig_transdc_resp-reg_receiver"/>
</dbReference>
<dbReference type="InterPro" id="IPR036388">
    <property type="entry name" value="WH-like_DNA-bd_sf"/>
</dbReference>
<dbReference type="RefSeq" id="WP_125129039.1">
    <property type="nucleotide sequence ID" value="NZ_RHJS01000002.1"/>
</dbReference>
<dbReference type="Gene3D" id="3.40.50.2300">
    <property type="match status" value="1"/>
</dbReference>
<feature type="modified residue" description="4-aspartylphosphate" evidence="6">
    <location>
        <position position="53"/>
    </location>
</feature>
<feature type="domain" description="OmpR/PhoB-type" evidence="9">
    <location>
        <begin position="126"/>
        <end position="224"/>
    </location>
</feature>
<dbReference type="Gene3D" id="6.10.250.690">
    <property type="match status" value="1"/>
</dbReference>
<evidence type="ECO:0000256" key="6">
    <source>
        <dbReference type="PROSITE-ProRule" id="PRU00169"/>
    </source>
</evidence>
<organism evidence="10 11">
    <name type="scientific">Schaedlerella arabinosiphila</name>
    <dbReference type="NCBI Taxonomy" id="2044587"/>
    <lineage>
        <taxon>Bacteria</taxon>
        <taxon>Bacillati</taxon>
        <taxon>Bacillota</taxon>
        <taxon>Clostridia</taxon>
        <taxon>Lachnospirales</taxon>
        <taxon>Lachnospiraceae</taxon>
        <taxon>Schaedlerella</taxon>
    </lineage>
</organism>
<feature type="domain" description="Response regulatory" evidence="8">
    <location>
        <begin position="4"/>
        <end position="117"/>
    </location>
</feature>
<dbReference type="SMART" id="SM00862">
    <property type="entry name" value="Trans_reg_C"/>
    <property type="match status" value="1"/>
</dbReference>
<dbReference type="SUPFAM" id="SSF52172">
    <property type="entry name" value="CheY-like"/>
    <property type="match status" value="1"/>
</dbReference>
<dbReference type="PROSITE" id="PS51755">
    <property type="entry name" value="OMPR_PHOB"/>
    <property type="match status" value="1"/>
</dbReference>
<dbReference type="InterPro" id="IPR001867">
    <property type="entry name" value="OmpR/PhoB-type_DNA-bd"/>
</dbReference>
<dbReference type="AlphaFoldDB" id="A0A3R8JQF1"/>
<evidence type="ECO:0000259" key="8">
    <source>
        <dbReference type="PROSITE" id="PS50110"/>
    </source>
</evidence>
<dbReference type="GO" id="GO:0032993">
    <property type="term" value="C:protein-DNA complex"/>
    <property type="evidence" value="ECO:0007669"/>
    <property type="project" value="TreeGrafter"/>
</dbReference>
<dbReference type="GO" id="GO:0006355">
    <property type="term" value="P:regulation of DNA-templated transcription"/>
    <property type="evidence" value="ECO:0007669"/>
    <property type="project" value="InterPro"/>
</dbReference>
<proteinExistence type="predicted"/>
<keyword evidence="3 7" id="KW-0238">DNA-binding</keyword>
<dbReference type="GO" id="GO:0000156">
    <property type="term" value="F:phosphorelay response regulator activity"/>
    <property type="evidence" value="ECO:0007669"/>
    <property type="project" value="TreeGrafter"/>
</dbReference>
<evidence type="ECO:0000313" key="10">
    <source>
        <dbReference type="EMBL" id="RRK33836.1"/>
    </source>
</evidence>
<evidence type="ECO:0000256" key="2">
    <source>
        <dbReference type="ARBA" id="ARBA00023015"/>
    </source>
</evidence>
<evidence type="ECO:0000259" key="9">
    <source>
        <dbReference type="PROSITE" id="PS51755"/>
    </source>
</evidence>
<dbReference type="InterPro" id="IPR011006">
    <property type="entry name" value="CheY-like_superfamily"/>
</dbReference>
<evidence type="ECO:0000256" key="7">
    <source>
        <dbReference type="PROSITE-ProRule" id="PRU01091"/>
    </source>
</evidence>
<accession>A0A3R8JQF1</accession>
<evidence type="ECO:0000256" key="1">
    <source>
        <dbReference type="ARBA" id="ARBA00018672"/>
    </source>
</evidence>
<evidence type="ECO:0000256" key="3">
    <source>
        <dbReference type="ARBA" id="ARBA00023125"/>
    </source>
</evidence>
<dbReference type="PANTHER" id="PTHR48111">
    <property type="entry name" value="REGULATOR OF RPOS"/>
    <property type="match status" value="1"/>
</dbReference>
<dbReference type="EMBL" id="RHJS01000002">
    <property type="protein sequence ID" value="RRK33836.1"/>
    <property type="molecule type" value="Genomic_DNA"/>
</dbReference>
<sequence length="227" mass="26077">MQIQILVIEDDEILNSGLCYNLQKRGITPFSAYCVEEAKSLLKKEHFDLILLDVNLPDGNGFDFAEETVSRCNVPFLFLTAHNLEEEIIQGLRAGAEDYIVKPFSIRVLMEKIQAVLRRCSGTKKTEPYVCGSLTIDLENRLVKNKGSLVSLTPTEFEILEVFCRNRDQILTKEVLLEKIWDRKENYVNEHALSLNVSRLRNKISDGEHEYIKTIYGLGYKWAGEMQ</sequence>
<dbReference type="Pfam" id="PF00072">
    <property type="entry name" value="Response_reg"/>
    <property type="match status" value="1"/>
</dbReference>
<dbReference type="PANTHER" id="PTHR48111:SF73">
    <property type="entry name" value="ALKALINE PHOSPHATASE SYNTHESIS TRANSCRIPTIONAL REGULATORY PROTEIN PHOP"/>
    <property type="match status" value="1"/>
</dbReference>
<dbReference type="CDD" id="cd00383">
    <property type="entry name" value="trans_reg_C"/>
    <property type="match status" value="1"/>
</dbReference>
<evidence type="ECO:0000256" key="5">
    <source>
        <dbReference type="ARBA" id="ARBA00024867"/>
    </source>
</evidence>
<evidence type="ECO:0000313" key="11">
    <source>
        <dbReference type="Proteomes" id="UP000274920"/>
    </source>
</evidence>
<dbReference type="Pfam" id="PF00486">
    <property type="entry name" value="Trans_reg_C"/>
    <property type="match status" value="1"/>
</dbReference>
<gene>
    <name evidence="10" type="ORF">EBB54_22590</name>
</gene>
<keyword evidence="6" id="KW-0597">Phosphoprotein</keyword>
<dbReference type="InterPro" id="IPR039420">
    <property type="entry name" value="WalR-like"/>
</dbReference>
<dbReference type="GO" id="GO:0000976">
    <property type="term" value="F:transcription cis-regulatory region binding"/>
    <property type="evidence" value="ECO:0007669"/>
    <property type="project" value="TreeGrafter"/>
</dbReference>
<dbReference type="GO" id="GO:0005829">
    <property type="term" value="C:cytosol"/>
    <property type="evidence" value="ECO:0007669"/>
    <property type="project" value="TreeGrafter"/>
</dbReference>
<dbReference type="PROSITE" id="PS50110">
    <property type="entry name" value="RESPONSE_REGULATORY"/>
    <property type="match status" value="1"/>
</dbReference>
<keyword evidence="11" id="KW-1185">Reference proteome</keyword>
<evidence type="ECO:0000256" key="4">
    <source>
        <dbReference type="ARBA" id="ARBA00023163"/>
    </source>
</evidence>
<dbReference type="Gene3D" id="1.10.10.10">
    <property type="entry name" value="Winged helix-like DNA-binding domain superfamily/Winged helix DNA-binding domain"/>
    <property type="match status" value="1"/>
</dbReference>
<name>A0A3R8JQF1_9FIRM</name>
<comment type="function">
    <text evidence="5">May play the central regulatory role in sporulation. It may be an element of the effector pathway responsible for the activation of sporulation genes in response to nutritional stress. Spo0A may act in concert with spo0H (a sigma factor) to control the expression of some genes that are critical to the sporulation process.</text>
</comment>
<comment type="caution">
    <text evidence="10">The sequence shown here is derived from an EMBL/GenBank/DDBJ whole genome shotgun (WGS) entry which is preliminary data.</text>
</comment>
<keyword evidence="4" id="KW-0804">Transcription</keyword>